<name>A0ABT2WGH8_9BACI</name>
<dbReference type="GO" id="GO:0097266">
    <property type="term" value="F:phenylacetyl-CoA 1,2-epoxidase activity"/>
    <property type="evidence" value="ECO:0007669"/>
    <property type="project" value="UniProtKB-EC"/>
</dbReference>
<keyword evidence="1" id="KW-0560">Oxidoreductase</keyword>
<dbReference type="EC" id="1.14.13.149" evidence="1"/>
<accession>A0ABT2WGH8</accession>
<dbReference type="RefSeq" id="WP_263061802.1">
    <property type="nucleotide sequence ID" value="NZ_JAOUSE010000029.1"/>
</dbReference>
<evidence type="ECO:0000313" key="2">
    <source>
        <dbReference type="Proteomes" id="UP001208656"/>
    </source>
</evidence>
<evidence type="ECO:0000313" key="1">
    <source>
        <dbReference type="EMBL" id="MCU9594795.1"/>
    </source>
</evidence>
<dbReference type="Pfam" id="PF05138">
    <property type="entry name" value="PaaA_PaaC"/>
    <property type="match status" value="1"/>
</dbReference>
<dbReference type="Gene3D" id="1.20.1260.10">
    <property type="match status" value="1"/>
</dbReference>
<dbReference type="NCBIfam" id="TIGR02158">
    <property type="entry name" value="PA_CoA_Oxy3"/>
    <property type="match status" value="1"/>
</dbReference>
<gene>
    <name evidence="1" type="primary">paaC</name>
    <name evidence="1" type="ORF">OEV82_10135</name>
</gene>
<dbReference type="InterPro" id="IPR011882">
    <property type="entry name" value="PaaC"/>
</dbReference>
<protein>
    <submittedName>
        <fullName evidence="1">Phenylacetate-CoA oxygenase subunit PaaC</fullName>
        <ecNumber evidence="1">1.14.13.149</ecNumber>
    </submittedName>
</protein>
<sequence length="262" mass="30474">MKKNESLRELLYQLADDNFIHAFRGSEWLGLVPHIEEDVAYSSISQDTMGHAYMFYQLLEDLGEGNLNQIAHGRKPEQFRNAIILEEKNGPGSYLEKPDYDWAFTVVRNLLYSHFKTIQLESLKQSSYEPLSIVSRKIQSEQYYHLMHWETWFTQLMLSTEVARTKMEDAIKRIWKDLGGLISLGNYGDEISANQYIDSEQKLETRFLESIEKVFKKVEFTIDENPGMLRGNGRNGEHTEDLKQAIETLSEVYLSDLEAASW</sequence>
<dbReference type="InterPro" id="IPR007814">
    <property type="entry name" value="PaaA_PaaC"/>
</dbReference>
<keyword evidence="2" id="KW-1185">Reference proteome</keyword>
<dbReference type="Proteomes" id="UP001208656">
    <property type="component" value="Unassembled WGS sequence"/>
</dbReference>
<comment type="caution">
    <text evidence="1">The sequence shown here is derived from an EMBL/GenBank/DDBJ whole genome shotgun (WGS) entry which is preliminary data.</text>
</comment>
<dbReference type="PANTHER" id="PTHR30458:SF0">
    <property type="entry name" value="1,2-PHENYLACETYL-COA EPOXIDASE, SUBUNIT C"/>
    <property type="match status" value="1"/>
</dbReference>
<dbReference type="SUPFAM" id="SSF47240">
    <property type="entry name" value="Ferritin-like"/>
    <property type="match status" value="1"/>
</dbReference>
<dbReference type="InterPro" id="IPR052703">
    <property type="entry name" value="Aromatic_CoA_ox/epox"/>
</dbReference>
<reference evidence="1 2" key="1">
    <citation type="submission" date="2022-10" db="EMBL/GenBank/DDBJ databases">
        <title>Description of Fervidibacillus gen. nov. in the family Fervidibacillaceae fam. nov. with two species, Fervidibacillus albus sp. nov., and Fervidibacillus halotolerans sp. nov., isolated from tidal flat sediments.</title>
        <authorList>
            <person name="Kwon K.K."/>
            <person name="Yang S.-H."/>
        </authorList>
    </citation>
    <scope>NUCLEOTIDE SEQUENCE [LARGE SCALE GENOMIC DNA]</scope>
    <source>
        <strain evidence="1 2">DSM 23332</strain>
    </source>
</reference>
<dbReference type="EMBL" id="JAOUSE010000029">
    <property type="protein sequence ID" value="MCU9594795.1"/>
    <property type="molecule type" value="Genomic_DNA"/>
</dbReference>
<organism evidence="1 2">
    <name type="scientific">Pallidibacillus thermolactis</name>
    <dbReference type="NCBI Taxonomy" id="251051"/>
    <lineage>
        <taxon>Bacteria</taxon>
        <taxon>Bacillati</taxon>
        <taxon>Bacillota</taxon>
        <taxon>Bacilli</taxon>
        <taxon>Bacillales</taxon>
        <taxon>Bacillaceae</taxon>
        <taxon>Pallidibacillus</taxon>
    </lineage>
</organism>
<proteinExistence type="predicted"/>
<dbReference type="InterPro" id="IPR009078">
    <property type="entry name" value="Ferritin-like_SF"/>
</dbReference>
<dbReference type="InterPro" id="IPR012347">
    <property type="entry name" value="Ferritin-like"/>
</dbReference>
<dbReference type="PANTHER" id="PTHR30458">
    <property type="entry name" value="PHENYLACETIC ACID DEGRADATION PROTEIN PAA"/>
    <property type="match status" value="1"/>
</dbReference>